<dbReference type="EMBL" id="RWJN01000026">
    <property type="protein sequence ID" value="TCD70151.1"/>
    <property type="molecule type" value="Genomic_DNA"/>
</dbReference>
<evidence type="ECO:0000313" key="2">
    <source>
        <dbReference type="Proteomes" id="UP000292702"/>
    </source>
</evidence>
<keyword evidence="2" id="KW-1185">Reference proteome</keyword>
<comment type="caution">
    <text evidence="1">The sequence shown here is derived from an EMBL/GenBank/DDBJ whole genome shotgun (WGS) entry which is preliminary data.</text>
</comment>
<proteinExistence type="predicted"/>
<organism evidence="1 2">
    <name type="scientific">Steccherinum ochraceum</name>
    <dbReference type="NCBI Taxonomy" id="92696"/>
    <lineage>
        <taxon>Eukaryota</taxon>
        <taxon>Fungi</taxon>
        <taxon>Dikarya</taxon>
        <taxon>Basidiomycota</taxon>
        <taxon>Agaricomycotina</taxon>
        <taxon>Agaricomycetes</taxon>
        <taxon>Polyporales</taxon>
        <taxon>Steccherinaceae</taxon>
        <taxon>Steccherinum</taxon>
    </lineage>
</organism>
<accession>A0A4R0RNC3</accession>
<protein>
    <submittedName>
        <fullName evidence="1">Uncharacterized protein</fullName>
    </submittedName>
</protein>
<evidence type="ECO:0000313" key="1">
    <source>
        <dbReference type="EMBL" id="TCD70151.1"/>
    </source>
</evidence>
<dbReference type="AlphaFoldDB" id="A0A4R0RNC3"/>
<dbReference type="Proteomes" id="UP000292702">
    <property type="component" value="Unassembled WGS sequence"/>
</dbReference>
<reference evidence="1 2" key="1">
    <citation type="submission" date="2018-11" db="EMBL/GenBank/DDBJ databases">
        <title>Genome assembly of Steccherinum ochraceum LE-BIN_3174, the white-rot fungus of the Steccherinaceae family (The Residual Polyporoid clade, Polyporales, Basidiomycota).</title>
        <authorList>
            <person name="Fedorova T.V."/>
            <person name="Glazunova O.A."/>
            <person name="Landesman E.O."/>
            <person name="Moiseenko K.V."/>
            <person name="Psurtseva N.V."/>
            <person name="Savinova O.S."/>
            <person name="Shakhova N.V."/>
            <person name="Tyazhelova T.V."/>
            <person name="Vasina D.V."/>
        </authorList>
    </citation>
    <scope>NUCLEOTIDE SEQUENCE [LARGE SCALE GENOMIC DNA]</scope>
    <source>
        <strain evidence="1 2">LE-BIN_3174</strain>
    </source>
</reference>
<sequence>MNSFAARAPSGSEPAVQSFSLRGLRSAAHAVKDWFIRPSDPQYPDLLTQTSSVAWLLATSTDPNTRLDALLVMPQTHWKRDKVIELVNFDTLDFLLEHLAKCFKESEEGPAQPKESSEGRINPLCDAFCLIYWELQAYYGGWATNWILTLGAKFAAEHRGIISFCSEAGSIPLRMVFCTLGPHLLALSDSAVEDPVEALSSYAIRLGTPFLHLTSTSLYPRTLLRLTQSRLDLDATALVMDVLTEFSSWIRQLEANDSESQVDNLRHLAEIAIVILQASIRFLGSLHTPDVTTRLLELGRGLRSTLVKVQTYHPRWDHVLVGLLSLAVQSSIIAITPSITFAWPPGLLENLPSADVDDQAKYSCPLDTIRHAIADIFLILLCKDIMPSLNGKALRRRTAHWITGLLSTGEPSATRPQLLLQLAMIEKVEALIEPGLASEPLRDHFFLPIAAIVVQPLSGGESVDVVELTHKRDKAFIAVILPRTAGFADGDSWLNNEANMAYVRAWARAVHRGAIPHSDNVDTLLSELSAPSLLHCQEIFQRTEEDWGDDLTWVRHVAIVVLWHDLERSFKHDTMKVYSNLDTLSELVEELSTLDAQTVQDVVWYLVRINSLIAQIASSSPHAQRLQSVSDSLKHIIAEVNKLTEQGTSSRTAAGP</sequence>
<gene>
    <name evidence="1" type="ORF">EIP91_004621</name>
</gene>
<name>A0A4R0RNC3_9APHY</name>